<gene>
    <name evidence="1" type="ORF">KDA27_28055</name>
</gene>
<name>A0A956SIM0_UNCEI</name>
<sequence length="106" mass="10566">MNYLIAALGGLSIAARSGLSIAALSGLSVAALSGLSVAADASQTLFGDVGHDQSRLVPTDEGACGTLLLNADGTYENAIALRGEILTPPYGTFSECYEGTGAVCAV</sequence>
<dbReference type="Proteomes" id="UP000739538">
    <property type="component" value="Unassembled WGS sequence"/>
</dbReference>
<comment type="caution">
    <text evidence="1">The sequence shown here is derived from an EMBL/GenBank/DDBJ whole genome shotgun (WGS) entry which is preliminary data.</text>
</comment>
<protein>
    <submittedName>
        <fullName evidence="1">Uncharacterized protein</fullName>
    </submittedName>
</protein>
<organism evidence="1 2">
    <name type="scientific">Eiseniibacteriota bacterium</name>
    <dbReference type="NCBI Taxonomy" id="2212470"/>
    <lineage>
        <taxon>Bacteria</taxon>
        <taxon>Candidatus Eiseniibacteriota</taxon>
    </lineage>
</organism>
<proteinExistence type="predicted"/>
<accession>A0A956SIM0</accession>
<feature type="non-terminal residue" evidence="1">
    <location>
        <position position="106"/>
    </location>
</feature>
<reference evidence="1" key="2">
    <citation type="journal article" date="2021" name="Microbiome">
        <title>Successional dynamics and alternative stable states in a saline activated sludge microbial community over 9 years.</title>
        <authorList>
            <person name="Wang Y."/>
            <person name="Ye J."/>
            <person name="Ju F."/>
            <person name="Liu L."/>
            <person name="Boyd J.A."/>
            <person name="Deng Y."/>
            <person name="Parks D.H."/>
            <person name="Jiang X."/>
            <person name="Yin X."/>
            <person name="Woodcroft B.J."/>
            <person name="Tyson G.W."/>
            <person name="Hugenholtz P."/>
            <person name="Polz M.F."/>
            <person name="Zhang T."/>
        </authorList>
    </citation>
    <scope>NUCLEOTIDE SEQUENCE</scope>
    <source>
        <strain evidence="1">HKST-UBA02</strain>
    </source>
</reference>
<evidence type="ECO:0000313" key="2">
    <source>
        <dbReference type="Proteomes" id="UP000739538"/>
    </source>
</evidence>
<dbReference type="AlphaFoldDB" id="A0A956SIM0"/>
<reference evidence="1" key="1">
    <citation type="submission" date="2020-04" db="EMBL/GenBank/DDBJ databases">
        <authorList>
            <person name="Zhang T."/>
        </authorList>
    </citation>
    <scope>NUCLEOTIDE SEQUENCE</scope>
    <source>
        <strain evidence="1">HKST-UBA02</strain>
    </source>
</reference>
<dbReference type="EMBL" id="JAGQHS010000439">
    <property type="protein sequence ID" value="MCA9759683.1"/>
    <property type="molecule type" value="Genomic_DNA"/>
</dbReference>
<evidence type="ECO:0000313" key="1">
    <source>
        <dbReference type="EMBL" id="MCA9759683.1"/>
    </source>
</evidence>